<feature type="compositionally biased region" description="Basic residues" evidence="1">
    <location>
        <begin position="421"/>
        <end position="433"/>
    </location>
</feature>
<keyword evidence="4" id="KW-1185">Reference proteome</keyword>
<dbReference type="Pfam" id="PF14111">
    <property type="entry name" value="DUF4283"/>
    <property type="match status" value="1"/>
</dbReference>
<feature type="region of interest" description="Disordered" evidence="1">
    <location>
        <begin position="43"/>
        <end position="65"/>
    </location>
</feature>
<evidence type="ECO:0000259" key="2">
    <source>
        <dbReference type="Pfam" id="PF14111"/>
    </source>
</evidence>
<gene>
    <name evidence="3" type="ORF">Dsin_029034</name>
</gene>
<dbReference type="AlphaFoldDB" id="A0AAE0DUT7"/>
<accession>A0AAE0DUT7</accession>
<comment type="caution">
    <text evidence="3">The sequence shown here is derived from an EMBL/GenBank/DDBJ whole genome shotgun (WGS) entry which is preliminary data.</text>
</comment>
<dbReference type="InterPro" id="IPR025558">
    <property type="entry name" value="DUF4283"/>
</dbReference>
<feature type="region of interest" description="Disordered" evidence="1">
    <location>
        <begin position="1"/>
        <end position="21"/>
    </location>
</feature>
<dbReference type="Proteomes" id="UP001281410">
    <property type="component" value="Unassembled WGS sequence"/>
</dbReference>
<reference evidence="3" key="1">
    <citation type="journal article" date="2023" name="Plant J.">
        <title>Genome sequences and population genomics provide insights into the demographic history, inbreeding, and mutation load of two 'living fossil' tree species of Dipteronia.</title>
        <authorList>
            <person name="Feng Y."/>
            <person name="Comes H.P."/>
            <person name="Chen J."/>
            <person name="Zhu S."/>
            <person name="Lu R."/>
            <person name="Zhang X."/>
            <person name="Li P."/>
            <person name="Qiu J."/>
            <person name="Olsen K.M."/>
            <person name="Qiu Y."/>
        </authorList>
    </citation>
    <scope>NUCLEOTIDE SEQUENCE</scope>
    <source>
        <strain evidence="3">NBL</strain>
    </source>
</reference>
<protein>
    <recommendedName>
        <fullName evidence="2">DUF4283 domain-containing protein</fullName>
    </recommendedName>
</protein>
<evidence type="ECO:0000313" key="4">
    <source>
        <dbReference type="Proteomes" id="UP001281410"/>
    </source>
</evidence>
<feature type="region of interest" description="Disordered" evidence="1">
    <location>
        <begin position="362"/>
        <end position="449"/>
    </location>
</feature>
<organism evidence="3 4">
    <name type="scientific">Dipteronia sinensis</name>
    <dbReference type="NCBI Taxonomy" id="43782"/>
    <lineage>
        <taxon>Eukaryota</taxon>
        <taxon>Viridiplantae</taxon>
        <taxon>Streptophyta</taxon>
        <taxon>Embryophyta</taxon>
        <taxon>Tracheophyta</taxon>
        <taxon>Spermatophyta</taxon>
        <taxon>Magnoliopsida</taxon>
        <taxon>eudicotyledons</taxon>
        <taxon>Gunneridae</taxon>
        <taxon>Pentapetalae</taxon>
        <taxon>rosids</taxon>
        <taxon>malvids</taxon>
        <taxon>Sapindales</taxon>
        <taxon>Sapindaceae</taxon>
        <taxon>Hippocastanoideae</taxon>
        <taxon>Acereae</taxon>
        <taxon>Dipteronia</taxon>
    </lineage>
</organism>
<feature type="compositionally biased region" description="Low complexity" evidence="1">
    <location>
        <begin position="1"/>
        <end position="16"/>
    </location>
</feature>
<name>A0AAE0DUT7_9ROSI</name>
<feature type="domain" description="DUF4283" evidence="2">
    <location>
        <begin position="270"/>
        <end position="337"/>
    </location>
</feature>
<proteinExistence type="predicted"/>
<evidence type="ECO:0000313" key="3">
    <source>
        <dbReference type="EMBL" id="KAK3189473.1"/>
    </source>
</evidence>
<sequence length="449" mass="48325">MVDSSPSMDPSPKHPSLPCLGSKRFSTPYSLVLPPGSTMENLPFPEAPSFSTSSVLPPTPSLQDRPLPSPHIVSSASVSSILNVNDSIECSNGSTKKGHGSSIPRLVLNNAFNQARTGHSTLNRAVVAEAKAVLSSSPQTSTIAAILGNNGGLEDSSFAAHLKNELGKMKGPMDQCNRSEKSNRSEKYAGISITPPLVNKDASNAIGQVPPIIFEKSPISYSNVLKGAHHNPLMDPPSGRPVNLRYYQPFHNGNRKCVSPPLEVAENGSKAWKNCLVGYLIEKKLPFSLINNIAMRIWGNRDLLEVLANENGLYFFKFSDDEACSNVLEAGPWAVDTSNKFAALVDEGDNCNDQCNDQSNDQCNDVDPPSMASPDQCNDQCTDVDSPTTASPDHSLWHSKIKNIDGVTVKGLSSPTESSSKKKKKKRTAKKGKVNSSQAKVTPFQPLDD</sequence>
<evidence type="ECO:0000256" key="1">
    <source>
        <dbReference type="SAM" id="MobiDB-lite"/>
    </source>
</evidence>
<feature type="compositionally biased region" description="Polar residues" evidence="1">
    <location>
        <begin position="373"/>
        <end position="392"/>
    </location>
</feature>
<dbReference type="EMBL" id="JANJYJ010000009">
    <property type="protein sequence ID" value="KAK3189473.1"/>
    <property type="molecule type" value="Genomic_DNA"/>
</dbReference>